<comment type="caution">
    <text evidence="1">The sequence shown here is derived from an EMBL/GenBank/DDBJ whole genome shotgun (WGS) entry which is preliminary data.</text>
</comment>
<name>A0A545T8T3_9GAMM</name>
<dbReference type="Proteomes" id="UP000317839">
    <property type="component" value="Unassembled WGS sequence"/>
</dbReference>
<dbReference type="Gene3D" id="2.180.10.10">
    <property type="entry name" value="RHS repeat-associated core"/>
    <property type="match status" value="1"/>
</dbReference>
<evidence type="ECO:0000313" key="1">
    <source>
        <dbReference type="EMBL" id="TQV73621.1"/>
    </source>
</evidence>
<reference evidence="1 2" key="1">
    <citation type="submission" date="2019-06" db="EMBL/GenBank/DDBJ databases">
        <title>Draft genome of Aliikangiella marina GYP-15.</title>
        <authorList>
            <person name="Wang G."/>
        </authorList>
    </citation>
    <scope>NUCLEOTIDE SEQUENCE [LARGE SCALE GENOMIC DNA]</scope>
    <source>
        <strain evidence="1 2">GYP-15</strain>
    </source>
</reference>
<dbReference type="OrthoDB" id="5732224at2"/>
<organism evidence="1 2">
    <name type="scientific">Aliikangiella marina</name>
    <dbReference type="NCBI Taxonomy" id="1712262"/>
    <lineage>
        <taxon>Bacteria</taxon>
        <taxon>Pseudomonadati</taxon>
        <taxon>Pseudomonadota</taxon>
        <taxon>Gammaproteobacteria</taxon>
        <taxon>Oceanospirillales</taxon>
        <taxon>Pleioneaceae</taxon>
        <taxon>Aliikangiella</taxon>
    </lineage>
</organism>
<dbReference type="EMBL" id="VIKR01000003">
    <property type="protein sequence ID" value="TQV73621.1"/>
    <property type="molecule type" value="Genomic_DNA"/>
</dbReference>
<protein>
    <submittedName>
        <fullName evidence="1">Uncharacterized protein</fullName>
    </submittedName>
</protein>
<proteinExistence type="predicted"/>
<sequence>MQIIGLRLLTLSVLILAELMFIQRGAIAAESSVNQSQHHAKQAHFRHIMFRETPFSKYKGIHPIENELAAQVAHYLFTYDKLGRVTSIEHKIGDQIIGNNGNWDSFIWFAPKVTISYSASGEVHRYFDEDNRQISAHGKVYEARYQYDEDGKRKALHFFDDQGKATESEWAITRYQWAEDEKGRVIEKRFNLAGELQGVRPWFRFYETRMTFDKDGVLEFMYNYGHEGKPANNDSGAGIDRIVYDRDGNFVRWQVYDKDHQPVEGNRPGVHIGEHLYDNFGNKVGIRGFDRYGKQVDFAWGNYESVNTYDSFGNLVTAQSLDGQGQQLNRVETVFSDDGTLRLLVKFVDTKGNPLVNQHWNGAAGFKFEYAKGSRRASNRIALDTNLEPKDAS</sequence>
<evidence type="ECO:0000313" key="2">
    <source>
        <dbReference type="Proteomes" id="UP000317839"/>
    </source>
</evidence>
<accession>A0A545T8T3</accession>
<gene>
    <name evidence="1" type="ORF">FLL45_12160</name>
</gene>
<dbReference type="AlphaFoldDB" id="A0A545T8T3"/>
<dbReference type="RefSeq" id="WP_142942329.1">
    <property type="nucleotide sequence ID" value="NZ_VIKR01000003.1"/>
</dbReference>
<keyword evidence="2" id="KW-1185">Reference proteome</keyword>